<protein>
    <submittedName>
        <fullName evidence="2">Enoyl-CoA hydratase</fullName>
    </submittedName>
</protein>
<dbReference type="EMBL" id="FZMO01000159">
    <property type="protein sequence ID" value="SNQ48365.1"/>
    <property type="molecule type" value="Genomic_DNA"/>
</dbReference>
<dbReference type="PANTHER" id="PTHR43802">
    <property type="entry name" value="ENOYL-COA HYDRATASE"/>
    <property type="match status" value="1"/>
</dbReference>
<dbReference type="AlphaFoldDB" id="A0A2I2KRS4"/>
<dbReference type="SUPFAM" id="SSF52096">
    <property type="entry name" value="ClpP/crotonase"/>
    <property type="match status" value="1"/>
</dbReference>
<comment type="similarity">
    <text evidence="1">Belongs to the enoyl-CoA hydratase/isomerase family.</text>
</comment>
<name>A0A2I2KRS4_9ACTN</name>
<gene>
    <name evidence="2" type="ORF">FRACA_2410002</name>
</gene>
<dbReference type="Gene3D" id="3.90.226.10">
    <property type="entry name" value="2-enoyl-CoA Hydratase, Chain A, domain 1"/>
    <property type="match status" value="1"/>
</dbReference>
<dbReference type="CDD" id="cd06558">
    <property type="entry name" value="crotonase-like"/>
    <property type="match status" value="1"/>
</dbReference>
<accession>A0A2I2KRS4</accession>
<sequence>MTSPSSESSSEPSNDAADVLLTRSTDGVLLLTLNRPDARNALSPELIAALEAALDDFVADDGLRAAVLTGSGSAFCAGLDLKRFAAAGADRRSASRLIRRFGTLPKPVIGAVNGWCVTGGLELALGLDWLVAGPGAMFADTHLKVGAFPGGGLTARLGRIVGTRTAKAMSLGGLRLDAQAALLAGLVTQVVPEERLVEHAVEQAGRIAAANQDLVRIVRDLHDGNIDRPLTKALAVEYARREEWRSIGPQTWTVQS</sequence>
<dbReference type="GO" id="GO:0003824">
    <property type="term" value="F:catalytic activity"/>
    <property type="evidence" value="ECO:0007669"/>
    <property type="project" value="UniProtKB-ARBA"/>
</dbReference>
<dbReference type="PANTHER" id="PTHR43802:SF1">
    <property type="entry name" value="IP11341P-RELATED"/>
    <property type="match status" value="1"/>
</dbReference>
<dbReference type="Proteomes" id="UP000234331">
    <property type="component" value="Unassembled WGS sequence"/>
</dbReference>
<dbReference type="RefSeq" id="WP_101832055.1">
    <property type="nucleotide sequence ID" value="NZ_FZMO01000159.1"/>
</dbReference>
<dbReference type="Pfam" id="PF00378">
    <property type="entry name" value="ECH_1"/>
    <property type="match status" value="1"/>
</dbReference>
<evidence type="ECO:0000313" key="3">
    <source>
        <dbReference type="Proteomes" id="UP000234331"/>
    </source>
</evidence>
<keyword evidence="3" id="KW-1185">Reference proteome</keyword>
<dbReference type="OrthoDB" id="8452484at2"/>
<dbReference type="InterPro" id="IPR029045">
    <property type="entry name" value="ClpP/crotonase-like_dom_sf"/>
</dbReference>
<dbReference type="InterPro" id="IPR001753">
    <property type="entry name" value="Enoyl-CoA_hydra/iso"/>
</dbReference>
<proteinExistence type="inferred from homology"/>
<evidence type="ECO:0000256" key="1">
    <source>
        <dbReference type="ARBA" id="ARBA00005254"/>
    </source>
</evidence>
<organism evidence="2 3">
    <name type="scientific">Frankia canadensis</name>
    <dbReference type="NCBI Taxonomy" id="1836972"/>
    <lineage>
        <taxon>Bacteria</taxon>
        <taxon>Bacillati</taxon>
        <taxon>Actinomycetota</taxon>
        <taxon>Actinomycetes</taxon>
        <taxon>Frankiales</taxon>
        <taxon>Frankiaceae</taxon>
        <taxon>Frankia</taxon>
    </lineage>
</organism>
<reference evidence="2 3" key="1">
    <citation type="submission" date="2017-06" db="EMBL/GenBank/DDBJ databases">
        <authorList>
            <person name="Kim H.J."/>
            <person name="Triplett B.A."/>
        </authorList>
    </citation>
    <scope>NUCLEOTIDE SEQUENCE [LARGE SCALE GENOMIC DNA]</scope>
    <source>
        <strain evidence="2">FRACA_ARgP5</strain>
    </source>
</reference>
<evidence type="ECO:0000313" key="2">
    <source>
        <dbReference type="EMBL" id="SNQ48365.1"/>
    </source>
</evidence>